<comment type="catalytic activity">
    <reaction evidence="11">
        <text>an alpha-D-Man-(1-&gt;2)-alpha-D-Man-(1-&gt;2)-alpha-D-Man-(1-&gt;3)-[alpha-D-Man-(1-&gt;2)-alpha-D-Man-(1-&gt;3)-alpha-D-Man-(1-&gt;6)]-beta-D-Man-(1-&gt;4)-beta-D-GlcNAc-(1-&gt;4)-alpha-D-GlcNAc-diphospho-di-trans,poly-cis-dolichol + a di-trans,poly-cis-dolichyl beta-D-mannosyl phosphate = an alpha-D-Man-(1-&gt;2)-alpha-D-Man-(1-&gt;2)-alpha-D-Man-(1-&gt;3)-[alpha-D-Man-(1-&gt;2)-alpha-D-Man-(1-&gt;3)-[alpha-D-Man-(1-&gt;6)]-alpha-D-Man-(1-&gt;6)]-beta-D-Man-(1-&gt;4)-beta-D-GlcNAc-(1-&gt;4)-alpha-D-GlcNAc-diphospho-di-trans,poly-cis-dolichol + a di-trans,poly-cis-dolichyl phosphate + H(+)</text>
        <dbReference type="Rhea" id="RHEA:29535"/>
        <dbReference type="Rhea" id="RHEA-COMP:19498"/>
        <dbReference type="Rhea" id="RHEA-COMP:19501"/>
        <dbReference type="Rhea" id="RHEA-COMP:19518"/>
        <dbReference type="Rhea" id="RHEA-COMP:19519"/>
        <dbReference type="ChEBI" id="CHEBI:15378"/>
        <dbReference type="ChEBI" id="CHEBI:57683"/>
        <dbReference type="ChEBI" id="CHEBI:58211"/>
        <dbReference type="ChEBI" id="CHEBI:132517"/>
        <dbReference type="ChEBI" id="CHEBI:132519"/>
        <dbReference type="EC" id="2.4.1.260"/>
    </reaction>
    <physiologicalReaction direction="left-to-right" evidence="11">
        <dbReference type="Rhea" id="RHEA:29536"/>
    </physiologicalReaction>
</comment>
<feature type="transmembrane region" description="Helical" evidence="12">
    <location>
        <begin position="291"/>
        <end position="310"/>
    </location>
</feature>
<dbReference type="AlphaFoldDB" id="A0A564YU23"/>
<evidence type="ECO:0000256" key="5">
    <source>
        <dbReference type="ARBA" id="ARBA00022679"/>
    </source>
</evidence>
<dbReference type="GO" id="GO:0052917">
    <property type="term" value="F:dol-P-Man:Man(7)GlcNAc(2)-PP-Dol alpha-1,6-mannosyltransferase activity"/>
    <property type="evidence" value="ECO:0007669"/>
    <property type="project" value="UniProtKB-EC"/>
</dbReference>
<name>A0A564YU23_HYMDI</name>
<feature type="transmembrane region" description="Helical" evidence="12">
    <location>
        <begin position="6"/>
        <end position="24"/>
    </location>
</feature>
<evidence type="ECO:0000256" key="1">
    <source>
        <dbReference type="ARBA" id="ARBA00004477"/>
    </source>
</evidence>
<evidence type="ECO:0000256" key="10">
    <source>
        <dbReference type="ARBA" id="ARBA00044721"/>
    </source>
</evidence>
<dbReference type="GO" id="GO:0005789">
    <property type="term" value="C:endoplasmic reticulum membrane"/>
    <property type="evidence" value="ECO:0007669"/>
    <property type="project" value="UniProtKB-SubCell"/>
</dbReference>
<dbReference type="PANTHER" id="PTHR22760">
    <property type="entry name" value="GLYCOSYLTRANSFERASE"/>
    <property type="match status" value="1"/>
</dbReference>
<dbReference type="UniPathway" id="UPA00378"/>
<proteinExistence type="inferred from homology"/>
<sequence>MKLDEVAIVIAINIFSVYLLLCPYNKVEESFNIQASHDILYHRLNVSQFDHLAFSGPVPRTFLGPLILALPSFIFSLFVPKTILQLIVRFILGLAFLHASIKLGSVFKDKLHSKFTARFLLITFTQFHLSFYSTRTLPNTFALITVTYALAFLLKGLDHRFIVVSGFGILVFRSELVLFYGPLLLFGLYFNLIRIRPALIFTGIITTLASLCLTVVIDSFFWQRWVWPEGEVFYFNAIENKSHLWGTMPFYWYFLIALPKALMTTIGLILFANFMILFSSASDLINRERRAFLGLELVALIFISIYSFLPHKELRFIIYALPIFNLLAAYFWTSAERRLRMCLDTRTARELSSKQKSRAKSPNIKHSQTISPIVQWIYRLSLLLCYSSLVFNFCISLSLVYVSYHNYPGGHAISRLNNWPGLSNRNDIHVYISNLAAQTGVNRFQEVHSNWIYNKTEGIDSSARTLINGPFTHFILEASKDHLGRYPMQFRPLFTVKSFSGLKFNSKEALKNKLEISMSLALVVYERINRP</sequence>
<keyword evidence="4 12" id="KW-0328">Glycosyltransferase</keyword>
<comment type="function">
    <text evidence="10">Mannosyltransferase that operates in the biosynthetic pathway of dolichol-linked oligosaccharides, the glycan precursors employed in protein asparagine (N)-glycosylation. The assembly of dolichol-linked oligosaccharides begins on the cytosolic side of the endoplasmic reticulum membrane and finishes in its lumen. The sequential addition of sugars to dolichol pyrophosphate produces dolichol-linked oligosaccharides containing fourteen sugars, including two GlcNAcs, nine mannoses and three glucoses. Once assembled, the oligosaccharide is transferred from the lipid to nascent proteins by oligosaccharyltransferases. In the lumen of the endoplasmic reticulum, adds the eighth mannose residue in an alpha-1,6 linkage onto Man(7)GlcNAc(2)-PP-dolichol to produce Man(8)GlcNAc(2)-PP-dolichol.</text>
</comment>
<evidence type="ECO:0000256" key="12">
    <source>
        <dbReference type="RuleBase" id="RU363075"/>
    </source>
</evidence>
<comment type="similarity">
    <text evidence="3 12">Belongs to the glycosyltransferase 22 family.</text>
</comment>
<feature type="transmembrane region" description="Helical" evidence="12">
    <location>
        <begin position="250"/>
        <end position="279"/>
    </location>
</feature>
<dbReference type="EC" id="2.4.1.-" evidence="12"/>
<feature type="transmembrane region" description="Helical" evidence="12">
    <location>
        <begin position="161"/>
        <end position="186"/>
    </location>
</feature>
<feature type="transmembrane region" description="Helical" evidence="12">
    <location>
        <begin position="380"/>
        <end position="404"/>
    </location>
</feature>
<gene>
    <name evidence="13" type="ORF">WMSIL1_LOCUS9520</name>
</gene>
<evidence type="ECO:0000256" key="9">
    <source>
        <dbReference type="ARBA" id="ARBA00023136"/>
    </source>
</evidence>
<keyword evidence="5" id="KW-0808">Transferase</keyword>
<evidence type="ECO:0000256" key="8">
    <source>
        <dbReference type="ARBA" id="ARBA00022989"/>
    </source>
</evidence>
<evidence type="ECO:0000256" key="11">
    <source>
        <dbReference type="ARBA" id="ARBA00048899"/>
    </source>
</evidence>
<evidence type="ECO:0000313" key="13">
    <source>
        <dbReference type="EMBL" id="VUZ50686.1"/>
    </source>
</evidence>
<feature type="transmembrane region" description="Helical" evidence="12">
    <location>
        <begin position="115"/>
        <end position="133"/>
    </location>
</feature>
<accession>A0A564YU23</accession>
<dbReference type="Proteomes" id="UP000321570">
    <property type="component" value="Unassembled WGS sequence"/>
</dbReference>
<dbReference type="GO" id="GO:0006487">
    <property type="term" value="P:protein N-linked glycosylation"/>
    <property type="evidence" value="ECO:0007669"/>
    <property type="project" value="TreeGrafter"/>
</dbReference>
<feature type="transmembrane region" description="Helical" evidence="12">
    <location>
        <begin position="62"/>
        <end position="80"/>
    </location>
</feature>
<evidence type="ECO:0000313" key="14">
    <source>
        <dbReference type="Proteomes" id="UP000321570"/>
    </source>
</evidence>
<keyword evidence="9 12" id="KW-0472">Membrane</keyword>
<feature type="transmembrane region" description="Helical" evidence="12">
    <location>
        <begin position="316"/>
        <end position="333"/>
    </location>
</feature>
<organism evidence="13 14">
    <name type="scientific">Hymenolepis diminuta</name>
    <name type="common">Rat tapeworm</name>
    <dbReference type="NCBI Taxonomy" id="6216"/>
    <lineage>
        <taxon>Eukaryota</taxon>
        <taxon>Metazoa</taxon>
        <taxon>Spiralia</taxon>
        <taxon>Lophotrochozoa</taxon>
        <taxon>Platyhelminthes</taxon>
        <taxon>Cestoda</taxon>
        <taxon>Eucestoda</taxon>
        <taxon>Cyclophyllidea</taxon>
        <taxon>Hymenolepididae</taxon>
        <taxon>Hymenolepis</taxon>
    </lineage>
</organism>
<evidence type="ECO:0000256" key="2">
    <source>
        <dbReference type="ARBA" id="ARBA00004922"/>
    </source>
</evidence>
<evidence type="ECO:0000256" key="4">
    <source>
        <dbReference type="ARBA" id="ARBA00022676"/>
    </source>
</evidence>
<keyword evidence="7 12" id="KW-0256">Endoplasmic reticulum</keyword>
<comment type="subcellular location">
    <subcellularLocation>
        <location evidence="1 12">Endoplasmic reticulum membrane</location>
        <topology evidence="1 12">Multi-pass membrane protein</topology>
    </subcellularLocation>
</comment>
<evidence type="ECO:0000256" key="6">
    <source>
        <dbReference type="ARBA" id="ARBA00022692"/>
    </source>
</evidence>
<feature type="transmembrane region" description="Helical" evidence="12">
    <location>
        <begin position="86"/>
        <end position="103"/>
    </location>
</feature>
<reference evidence="13 14" key="1">
    <citation type="submission" date="2019-07" db="EMBL/GenBank/DDBJ databases">
        <authorList>
            <person name="Jastrzebski P J."/>
            <person name="Paukszto L."/>
            <person name="Jastrzebski P J."/>
        </authorList>
    </citation>
    <scope>NUCLEOTIDE SEQUENCE [LARGE SCALE GENOMIC DNA]</scope>
    <source>
        <strain evidence="13 14">WMS-il1</strain>
    </source>
</reference>
<protein>
    <recommendedName>
        <fullName evidence="12">Mannosyltransferase</fullName>
        <ecNumber evidence="12">2.4.1.-</ecNumber>
    </recommendedName>
</protein>
<keyword evidence="6 12" id="KW-0812">Transmembrane</keyword>
<keyword evidence="8 12" id="KW-1133">Transmembrane helix</keyword>
<dbReference type="InterPro" id="IPR005599">
    <property type="entry name" value="GPI_mannosylTrfase"/>
</dbReference>
<dbReference type="EMBL" id="CABIJS010000388">
    <property type="protein sequence ID" value="VUZ50686.1"/>
    <property type="molecule type" value="Genomic_DNA"/>
</dbReference>
<dbReference type="PANTHER" id="PTHR22760:SF1">
    <property type="entry name" value="DOL-P-MAN:MAN(7)GLCNAC(2)-PP-DOL ALPHA-1,6-MANNOSYLTRANSFERASE"/>
    <property type="match status" value="1"/>
</dbReference>
<dbReference type="Pfam" id="PF03901">
    <property type="entry name" value="Glyco_transf_22"/>
    <property type="match status" value="1"/>
</dbReference>
<comment type="pathway">
    <text evidence="2">Protein modification; protein glycosylation.</text>
</comment>
<evidence type="ECO:0000256" key="7">
    <source>
        <dbReference type="ARBA" id="ARBA00022824"/>
    </source>
</evidence>
<feature type="transmembrane region" description="Helical" evidence="12">
    <location>
        <begin position="198"/>
        <end position="222"/>
    </location>
</feature>
<keyword evidence="14" id="KW-1185">Reference proteome</keyword>
<evidence type="ECO:0000256" key="3">
    <source>
        <dbReference type="ARBA" id="ARBA00007063"/>
    </source>
</evidence>